<organism evidence="2 3">
    <name type="scientific">Nostoc favosum CHAB5714</name>
    <dbReference type="NCBI Taxonomy" id="2780399"/>
    <lineage>
        <taxon>Bacteria</taxon>
        <taxon>Bacillati</taxon>
        <taxon>Cyanobacteriota</taxon>
        <taxon>Cyanophyceae</taxon>
        <taxon>Nostocales</taxon>
        <taxon>Nostocaceae</taxon>
        <taxon>Nostoc</taxon>
        <taxon>Nostoc favosum</taxon>
    </lineage>
</organism>
<evidence type="ECO:0000313" key="2">
    <source>
        <dbReference type="EMBL" id="MCC5600220.1"/>
    </source>
</evidence>
<evidence type="ECO:0000256" key="1">
    <source>
        <dbReference type="SAM" id="Phobius"/>
    </source>
</evidence>
<keyword evidence="1" id="KW-0812">Transmembrane</keyword>
<keyword evidence="3" id="KW-1185">Reference proteome</keyword>
<gene>
    <name evidence="2" type="ORF">LC586_13530</name>
</gene>
<name>A0ABS8I7R9_9NOSO</name>
<keyword evidence="1" id="KW-0472">Membrane</keyword>
<dbReference type="EMBL" id="JAIVFQ010000016">
    <property type="protein sequence ID" value="MCC5600220.1"/>
    <property type="molecule type" value="Genomic_DNA"/>
</dbReference>
<evidence type="ECO:0000313" key="3">
    <source>
        <dbReference type="Proteomes" id="UP001199525"/>
    </source>
</evidence>
<dbReference type="RefSeq" id="WP_229485305.1">
    <property type="nucleotide sequence ID" value="NZ_JAIVFQ010000016.1"/>
</dbReference>
<feature type="transmembrane region" description="Helical" evidence="1">
    <location>
        <begin position="6"/>
        <end position="26"/>
    </location>
</feature>
<dbReference type="Proteomes" id="UP001199525">
    <property type="component" value="Unassembled WGS sequence"/>
</dbReference>
<proteinExistence type="predicted"/>
<protein>
    <submittedName>
        <fullName evidence="2">Uncharacterized protein</fullName>
    </submittedName>
</protein>
<sequence length="91" mass="10512">MLATIFCASFAWATLIFFILSIWFTLKQGINHLKKLHQIPCHACEYFTNDYRLKCTVHPIKACSEEAFGCLDFEPQTSFCNACQKGRRKLC</sequence>
<accession>A0ABS8I7R9</accession>
<reference evidence="2 3" key="1">
    <citation type="journal article" date="2021" name="Microorganisms">
        <title>Genome Evolution of Filamentous Cyanobacterium Nostoc Species: From Facultative Symbiosis to Free Living.</title>
        <authorList>
            <person name="Huo D."/>
            <person name="Li H."/>
            <person name="Cai F."/>
            <person name="Guo X."/>
            <person name="Qiao Z."/>
            <person name="Wang W."/>
            <person name="Yu G."/>
            <person name="Li R."/>
        </authorList>
    </citation>
    <scope>NUCLEOTIDE SEQUENCE [LARGE SCALE GENOMIC DNA]</scope>
    <source>
        <strain evidence="2 3">CHAB 5714</strain>
    </source>
</reference>
<comment type="caution">
    <text evidence="2">The sequence shown here is derived from an EMBL/GenBank/DDBJ whole genome shotgun (WGS) entry which is preliminary data.</text>
</comment>
<keyword evidence="1" id="KW-1133">Transmembrane helix</keyword>